<keyword evidence="4" id="KW-1185">Reference proteome</keyword>
<accession>A0A7I4CMR0</accession>
<protein>
    <submittedName>
        <fullName evidence="3">Uncharacterized protein</fullName>
    </submittedName>
</protein>
<dbReference type="PANTHER" id="PTHR38364:SF1">
    <property type="entry name" value="OS04G0475300 PROTEIN"/>
    <property type="match status" value="1"/>
</dbReference>
<feature type="transmembrane region" description="Helical" evidence="2">
    <location>
        <begin position="366"/>
        <end position="388"/>
    </location>
</feature>
<organism evidence="3 4">
    <name type="scientific">Physcomitrium patens</name>
    <name type="common">Spreading-leaved earth moss</name>
    <name type="synonym">Physcomitrella patens</name>
    <dbReference type="NCBI Taxonomy" id="3218"/>
    <lineage>
        <taxon>Eukaryota</taxon>
        <taxon>Viridiplantae</taxon>
        <taxon>Streptophyta</taxon>
        <taxon>Embryophyta</taxon>
        <taxon>Bryophyta</taxon>
        <taxon>Bryophytina</taxon>
        <taxon>Bryopsida</taxon>
        <taxon>Funariidae</taxon>
        <taxon>Funariales</taxon>
        <taxon>Funariaceae</taxon>
        <taxon>Physcomitrium</taxon>
    </lineage>
</organism>
<dbReference type="PANTHER" id="PTHR38364">
    <property type="entry name" value="OSJNBA0022H21.9 PROTEIN"/>
    <property type="match status" value="1"/>
</dbReference>
<feature type="region of interest" description="Disordered" evidence="1">
    <location>
        <begin position="128"/>
        <end position="168"/>
    </location>
</feature>
<evidence type="ECO:0000313" key="3">
    <source>
        <dbReference type="EnsemblPlants" id="Pp3c24_16730V3.13"/>
    </source>
</evidence>
<dbReference type="EMBL" id="ABEU02000024">
    <property type="status" value="NOT_ANNOTATED_CDS"/>
    <property type="molecule type" value="Genomic_DNA"/>
</dbReference>
<dbReference type="Gramene" id="Pp3c24_16730V3.13">
    <property type="protein sequence ID" value="Pp3c24_16730V3.13"/>
    <property type="gene ID" value="Pp3c24_16730"/>
</dbReference>
<dbReference type="AlphaFoldDB" id="A0A7I4CMR0"/>
<reference evidence="3" key="3">
    <citation type="submission" date="2020-12" db="UniProtKB">
        <authorList>
            <consortium name="EnsemblPlants"/>
        </authorList>
    </citation>
    <scope>IDENTIFICATION</scope>
</reference>
<sequence length="393" mass="43120">MRHSTHSADTRAVGCAEICNCVCFTRMGRGRFLSRKQDEPAKAQPDEESTKLKNPFVQLGLALKNLQKLTPQPLTSSSKSEANVPRRPLVDINEVRSIVRKKLAITKEISTIPIQSSNHSFHGAVQQHRADADSSTETTHVWSEHSYSSNESSLPAHDAKSGTRPFDIGTVGHSILEVNEPRRGSTLSSAGMQPPSTPGAERSETRQAWTSAGTEPSSSIRFEVSDLSSGEMAEQSTTVLEMREPTGANQPSTISLELDDSRGAPSSAGMEQPTITYTWSVEPPASDVDGALLDMKDVQEFVASVVQVVKRFENWGLPQTSWENKMPWHSPPPKILAKGLQRPPQSFASDQERLAFNRNARKRNKFLTGCPPTWSFMVANLLLIGFLVSNPFG</sequence>
<dbReference type="EnsemblPlants" id="Pp3c24_16730V3.16">
    <property type="protein sequence ID" value="Pp3c24_16730V3.16"/>
    <property type="gene ID" value="Pp3c24_16730"/>
</dbReference>
<keyword evidence="2" id="KW-1133">Transmembrane helix</keyword>
<dbReference type="Proteomes" id="UP000006727">
    <property type="component" value="Chromosome 24"/>
</dbReference>
<dbReference type="EnsemblPlants" id="Pp3c24_16730V3.13">
    <property type="protein sequence ID" value="Pp3c24_16730V3.13"/>
    <property type="gene ID" value="Pp3c24_16730"/>
</dbReference>
<dbReference type="GeneID" id="112276712"/>
<evidence type="ECO:0000256" key="1">
    <source>
        <dbReference type="SAM" id="MobiDB-lite"/>
    </source>
</evidence>
<feature type="compositionally biased region" description="Polar residues" evidence="1">
    <location>
        <begin position="206"/>
        <end position="220"/>
    </location>
</feature>
<dbReference type="RefSeq" id="XP_073387104.1">
    <property type="nucleotide sequence ID" value="XM_073531003.1"/>
</dbReference>
<feature type="region of interest" description="Disordered" evidence="1">
    <location>
        <begin position="180"/>
        <end position="270"/>
    </location>
</feature>
<gene>
    <name evidence="3" type="primary">LOC112276712</name>
</gene>
<evidence type="ECO:0000313" key="4">
    <source>
        <dbReference type="Proteomes" id="UP000006727"/>
    </source>
</evidence>
<keyword evidence="2" id="KW-0472">Membrane</keyword>
<proteinExistence type="predicted"/>
<dbReference type="OrthoDB" id="1933684at2759"/>
<dbReference type="Gramene" id="Pp3c24_16730V3.16">
    <property type="protein sequence ID" value="Pp3c24_16730V3.16"/>
    <property type="gene ID" value="Pp3c24_16730"/>
</dbReference>
<name>A0A7I4CMR0_PHYPA</name>
<evidence type="ECO:0000256" key="2">
    <source>
        <dbReference type="SAM" id="Phobius"/>
    </source>
</evidence>
<keyword evidence="2" id="KW-0812">Transmembrane</keyword>
<dbReference type="Gramene" id="Pp3c24_16730V3.14">
    <property type="protein sequence ID" value="Pp3c24_16730V3.14"/>
    <property type="gene ID" value="Pp3c24_16730"/>
</dbReference>
<feature type="compositionally biased region" description="Low complexity" evidence="1">
    <location>
        <begin position="144"/>
        <end position="153"/>
    </location>
</feature>
<dbReference type="EnsemblPlants" id="Pp3c24_16730V3.14">
    <property type="protein sequence ID" value="Pp3c24_16730V3.14"/>
    <property type="gene ID" value="Pp3c24_16730"/>
</dbReference>
<reference evidence="3 4" key="2">
    <citation type="journal article" date="2018" name="Plant J.">
        <title>The Physcomitrella patens chromosome-scale assembly reveals moss genome structure and evolution.</title>
        <authorList>
            <person name="Lang D."/>
            <person name="Ullrich K.K."/>
            <person name="Murat F."/>
            <person name="Fuchs J."/>
            <person name="Jenkins J."/>
            <person name="Haas F.B."/>
            <person name="Piednoel M."/>
            <person name="Gundlach H."/>
            <person name="Van Bel M."/>
            <person name="Meyberg R."/>
            <person name="Vives C."/>
            <person name="Morata J."/>
            <person name="Symeonidi A."/>
            <person name="Hiss M."/>
            <person name="Muchero W."/>
            <person name="Kamisugi Y."/>
            <person name="Saleh O."/>
            <person name="Blanc G."/>
            <person name="Decker E.L."/>
            <person name="van Gessel N."/>
            <person name="Grimwood J."/>
            <person name="Hayes R.D."/>
            <person name="Graham S.W."/>
            <person name="Gunter L.E."/>
            <person name="McDaniel S.F."/>
            <person name="Hoernstein S.N.W."/>
            <person name="Larsson A."/>
            <person name="Li F.W."/>
            <person name="Perroud P.F."/>
            <person name="Phillips J."/>
            <person name="Ranjan P."/>
            <person name="Rokshar D.S."/>
            <person name="Rothfels C.J."/>
            <person name="Schneider L."/>
            <person name="Shu S."/>
            <person name="Stevenson D.W."/>
            <person name="Thummler F."/>
            <person name="Tillich M."/>
            <person name="Villarreal Aguilar J.C."/>
            <person name="Widiez T."/>
            <person name="Wong G.K."/>
            <person name="Wymore A."/>
            <person name="Zhang Y."/>
            <person name="Zimmer A.D."/>
            <person name="Quatrano R.S."/>
            <person name="Mayer K.F.X."/>
            <person name="Goodstein D."/>
            <person name="Casacuberta J.M."/>
            <person name="Vandepoele K."/>
            <person name="Reski R."/>
            <person name="Cuming A.C."/>
            <person name="Tuskan G.A."/>
            <person name="Maumus F."/>
            <person name="Salse J."/>
            <person name="Schmutz J."/>
            <person name="Rensing S.A."/>
        </authorList>
    </citation>
    <scope>NUCLEOTIDE SEQUENCE [LARGE SCALE GENOMIC DNA]</scope>
    <source>
        <strain evidence="3 4">cv. Gransden 2004</strain>
    </source>
</reference>
<reference evidence="3 4" key="1">
    <citation type="journal article" date="2008" name="Science">
        <title>The Physcomitrella genome reveals evolutionary insights into the conquest of land by plants.</title>
        <authorList>
            <person name="Rensing S."/>
            <person name="Lang D."/>
            <person name="Zimmer A."/>
            <person name="Terry A."/>
            <person name="Salamov A."/>
            <person name="Shapiro H."/>
            <person name="Nishiyama T."/>
            <person name="Perroud P.-F."/>
            <person name="Lindquist E."/>
            <person name="Kamisugi Y."/>
            <person name="Tanahashi T."/>
            <person name="Sakakibara K."/>
            <person name="Fujita T."/>
            <person name="Oishi K."/>
            <person name="Shin-I T."/>
            <person name="Kuroki Y."/>
            <person name="Toyoda A."/>
            <person name="Suzuki Y."/>
            <person name="Hashimoto A."/>
            <person name="Yamaguchi K."/>
            <person name="Sugano A."/>
            <person name="Kohara Y."/>
            <person name="Fujiyama A."/>
            <person name="Anterola A."/>
            <person name="Aoki S."/>
            <person name="Ashton N."/>
            <person name="Barbazuk W.B."/>
            <person name="Barker E."/>
            <person name="Bennetzen J."/>
            <person name="Bezanilla M."/>
            <person name="Blankenship R."/>
            <person name="Cho S.H."/>
            <person name="Dutcher S."/>
            <person name="Estelle M."/>
            <person name="Fawcett J.A."/>
            <person name="Gundlach H."/>
            <person name="Hanada K."/>
            <person name="Heyl A."/>
            <person name="Hicks K.A."/>
            <person name="Hugh J."/>
            <person name="Lohr M."/>
            <person name="Mayer K."/>
            <person name="Melkozernov A."/>
            <person name="Murata T."/>
            <person name="Nelson D."/>
            <person name="Pils B."/>
            <person name="Prigge M."/>
            <person name="Reiss B."/>
            <person name="Renner T."/>
            <person name="Rombauts S."/>
            <person name="Rushton P."/>
            <person name="Sanderfoot A."/>
            <person name="Schween G."/>
            <person name="Shiu S.-H."/>
            <person name="Stueber K."/>
            <person name="Theodoulou F.L."/>
            <person name="Tu H."/>
            <person name="Van de Peer Y."/>
            <person name="Verrier P.J."/>
            <person name="Waters E."/>
            <person name="Wood A."/>
            <person name="Yang L."/>
            <person name="Cove D."/>
            <person name="Cuming A."/>
            <person name="Hasebe M."/>
            <person name="Lucas S."/>
            <person name="Mishler D.B."/>
            <person name="Reski R."/>
            <person name="Grigoriev I."/>
            <person name="Quatrano R.S."/>
            <person name="Boore J.L."/>
        </authorList>
    </citation>
    <scope>NUCLEOTIDE SEQUENCE [LARGE SCALE GENOMIC DNA]</scope>
    <source>
        <strain evidence="3 4">cv. Gransden 2004</strain>
    </source>
</reference>